<dbReference type="InterPro" id="IPR036420">
    <property type="entry name" value="BRCT_dom_sf"/>
</dbReference>
<dbReference type="InterPro" id="IPR001841">
    <property type="entry name" value="Znf_RING"/>
</dbReference>
<dbReference type="InterPro" id="IPR017907">
    <property type="entry name" value="Znf_RING_CS"/>
</dbReference>
<evidence type="ECO:0000256" key="10">
    <source>
        <dbReference type="SAM" id="MobiDB-lite"/>
    </source>
</evidence>
<dbReference type="Gene3D" id="3.40.50.10190">
    <property type="entry name" value="BRCT domain"/>
    <property type="match status" value="2"/>
</dbReference>
<dbReference type="EMBL" id="CM007387">
    <property type="protein sequence ID" value="ONK65178.1"/>
    <property type="molecule type" value="Genomic_DNA"/>
</dbReference>
<evidence type="ECO:0000256" key="4">
    <source>
        <dbReference type="ARBA" id="ARBA00022763"/>
    </source>
</evidence>
<evidence type="ECO:0000256" key="7">
    <source>
        <dbReference type="ARBA" id="ARBA00023204"/>
    </source>
</evidence>
<feature type="compositionally biased region" description="Basic residues" evidence="10">
    <location>
        <begin position="117"/>
        <end position="129"/>
    </location>
</feature>
<evidence type="ECO:0000313" key="14">
    <source>
        <dbReference type="EMBL" id="ONK65178.1"/>
    </source>
</evidence>
<keyword evidence="15" id="KW-1185">Reference proteome</keyword>
<keyword evidence="2" id="KW-0479">Metal-binding</keyword>
<evidence type="ECO:0000256" key="6">
    <source>
        <dbReference type="ARBA" id="ARBA00022833"/>
    </source>
</evidence>
<dbReference type="CDD" id="cd17734">
    <property type="entry name" value="BRCT_Bard1_rpt1"/>
    <property type="match status" value="1"/>
</dbReference>
<dbReference type="FunFam" id="3.40.50.10190:FF:000006">
    <property type="entry name" value="Breast cancer type 1 susceptibility protein homolog"/>
    <property type="match status" value="1"/>
</dbReference>
<dbReference type="SMART" id="SM00184">
    <property type="entry name" value="RING"/>
    <property type="match status" value="1"/>
</dbReference>
<feature type="region of interest" description="Disordered" evidence="10">
    <location>
        <begin position="492"/>
        <end position="511"/>
    </location>
</feature>
<keyword evidence="4" id="KW-0227">DNA damage</keyword>
<evidence type="ECO:0008006" key="16">
    <source>
        <dbReference type="Google" id="ProtNLM"/>
    </source>
</evidence>
<dbReference type="Pfam" id="PF00533">
    <property type="entry name" value="BRCT"/>
    <property type="match status" value="1"/>
</dbReference>
<dbReference type="Proteomes" id="UP000243459">
    <property type="component" value="Chromosome 7"/>
</dbReference>
<evidence type="ECO:0000256" key="2">
    <source>
        <dbReference type="ARBA" id="ARBA00022723"/>
    </source>
</evidence>
<feature type="compositionally biased region" description="Polar residues" evidence="10">
    <location>
        <begin position="226"/>
        <end position="239"/>
    </location>
</feature>
<keyword evidence="8" id="KW-0539">Nucleus</keyword>
<reference evidence="15" key="1">
    <citation type="journal article" date="2017" name="Nat. Commun.">
        <title>The asparagus genome sheds light on the origin and evolution of a young Y chromosome.</title>
        <authorList>
            <person name="Harkess A."/>
            <person name="Zhou J."/>
            <person name="Xu C."/>
            <person name="Bowers J.E."/>
            <person name="Van der Hulst R."/>
            <person name="Ayyampalayam S."/>
            <person name="Mercati F."/>
            <person name="Riccardi P."/>
            <person name="McKain M.R."/>
            <person name="Kakrana A."/>
            <person name="Tang H."/>
            <person name="Ray J."/>
            <person name="Groenendijk J."/>
            <person name="Arikit S."/>
            <person name="Mathioni S.M."/>
            <person name="Nakano M."/>
            <person name="Shan H."/>
            <person name="Telgmann-Rauber A."/>
            <person name="Kanno A."/>
            <person name="Yue Z."/>
            <person name="Chen H."/>
            <person name="Li W."/>
            <person name="Chen Y."/>
            <person name="Xu X."/>
            <person name="Zhang Y."/>
            <person name="Luo S."/>
            <person name="Chen H."/>
            <person name="Gao J."/>
            <person name="Mao Z."/>
            <person name="Pires J.C."/>
            <person name="Luo M."/>
            <person name="Kudrna D."/>
            <person name="Wing R.A."/>
            <person name="Meyers B.C."/>
            <person name="Yi K."/>
            <person name="Kong H."/>
            <person name="Lavrijsen P."/>
            <person name="Sunseri F."/>
            <person name="Falavigna A."/>
            <person name="Ye Y."/>
            <person name="Leebens-Mack J.H."/>
            <person name="Chen G."/>
        </authorList>
    </citation>
    <scope>NUCLEOTIDE SEQUENCE [LARGE SCALE GENOMIC DNA]</scope>
    <source>
        <strain evidence="15">cv. DH0086</strain>
    </source>
</reference>
<dbReference type="SUPFAM" id="SSF57850">
    <property type="entry name" value="RING/U-box"/>
    <property type="match status" value="1"/>
</dbReference>
<evidence type="ECO:0000259" key="13">
    <source>
        <dbReference type="PROSITE" id="PS51805"/>
    </source>
</evidence>
<feature type="region of interest" description="Disordered" evidence="10">
    <location>
        <begin position="92"/>
        <end position="142"/>
    </location>
</feature>
<feature type="region of interest" description="Disordered" evidence="10">
    <location>
        <begin position="317"/>
        <end position="373"/>
    </location>
</feature>
<feature type="domain" description="BRCT" evidence="12">
    <location>
        <begin position="901"/>
        <end position="1015"/>
    </location>
</feature>
<feature type="region of interest" description="Disordered" evidence="10">
    <location>
        <begin position="585"/>
        <end position="606"/>
    </location>
</feature>
<keyword evidence="6" id="KW-0862">Zinc</keyword>
<evidence type="ECO:0000256" key="9">
    <source>
        <dbReference type="PROSITE-ProRule" id="PRU00175"/>
    </source>
</evidence>
<evidence type="ECO:0000259" key="12">
    <source>
        <dbReference type="PROSITE" id="PS50172"/>
    </source>
</evidence>
<dbReference type="AlphaFoldDB" id="A0A5P1EGZ9"/>
<evidence type="ECO:0000259" key="11">
    <source>
        <dbReference type="PROSITE" id="PS50089"/>
    </source>
</evidence>
<gene>
    <name evidence="14" type="ORF">A4U43_C07F34490</name>
</gene>
<dbReference type="PROSITE" id="PS00518">
    <property type="entry name" value="ZF_RING_1"/>
    <property type="match status" value="1"/>
</dbReference>
<dbReference type="GO" id="GO:0045944">
    <property type="term" value="P:positive regulation of transcription by RNA polymerase II"/>
    <property type="evidence" value="ECO:0007669"/>
    <property type="project" value="TreeGrafter"/>
</dbReference>
<dbReference type="Pfam" id="PF13771">
    <property type="entry name" value="zf-HC5HC2H"/>
    <property type="match status" value="1"/>
</dbReference>
<keyword evidence="3" id="KW-0677">Repeat</keyword>
<feature type="compositionally biased region" description="Basic residues" evidence="10">
    <location>
        <begin position="354"/>
        <end position="368"/>
    </location>
</feature>
<dbReference type="GO" id="GO:0008270">
    <property type="term" value="F:zinc ion binding"/>
    <property type="evidence" value="ECO:0007669"/>
    <property type="project" value="UniProtKB-KW"/>
</dbReference>
<evidence type="ECO:0000256" key="3">
    <source>
        <dbReference type="ARBA" id="ARBA00022737"/>
    </source>
</evidence>
<feature type="region of interest" description="Disordered" evidence="10">
    <location>
        <begin position="215"/>
        <end position="257"/>
    </location>
</feature>
<feature type="compositionally biased region" description="Basic and acidic residues" evidence="10">
    <location>
        <begin position="321"/>
        <end position="342"/>
    </location>
</feature>
<keyword evidence="5 9" id="KW-0863">Zinc-finger</keyword>
<dbReference type="SMART" id="SM00292">
    <property type="entry name" value="BRCT"/>
    <property type="match status" value="2"/>
</dbReference>
<dbReference type="OMA" id="RRIKCAC"/>
<keyword evidence="7" id="KW-0234">DNA repair</keyword>
<dbReference type="PANTHER" id="PTHR13763:SF0">
    <property type="entry name" value="BREAST CANCER TYPE 1 SUSCEPTIBILITY PROTEIN"/>
    <property type="match status" value="1"/>
</dbReference>
<feature type="domain" description="BRCT" evidence="12">
    <location>
        <begin position="801"/>
        <end position="880"/>
    </location>
</feature>
<proteinExistence type="predicted"/>
<dbReference type="PROSITE" id="PS51805">
    <property type="entry name" value="EPHD"/>
    <property type="match status" value="1"/>
</dbReference>
<name>A0A5P1EGZ9_ASPOF</name>
<dbReference type="Pfam" id="PF13923">
    <property type="entry name" value="zf-C3HC4_2"/>
    <property type="match status" value="1"/>
</dbReference>
<feature type="compositionally biased region" description="Basic and acidic residues" evidence="10">
    <location>
        <begin position="100"/>
        <end position="116"/>
    </location>
</feature>
<dbReference type="SUPFAM" id="SSF52113">
    <property type="entry name" value="BRCT domain"/>
    <property type="match status" value="2"/>
</dbReference>
<dbReference type="FunFam" id="3.30.40.10:FF:000310">
    <property type="entry name" value="Breast cancer associated RING 1"/>
    <property type="match status" value="1"/>
</dbReference>
<dbReference type="Gene3D" id="3.30.40.10">
    <property type="entry name" value="Zinc/RING finger domain, C3HC4 (zinc finger)"/>
    <property type="match status" value="2"/>
</dbReference>
<feature type="domain" description="PHD-type" evidence="13">
    <location>
        <begin position="624"/>
        <end position="744"/>
    </location>
</feature>
<dbReference type="GO" id="GO:0005634">
    <property type="term" value="C:nucleus"/>
    <property type="evidence" value="ECO:0007669"/>
    <property type="project" value="UniProtKB-SubCell"/>
</dbReference>
<dbReference type="PROSITE" id="PS50172">
    <property type="entry name" value="BRCT"/>
    <property type="match status" value="2"/>
</dbReference>
<feature type="domain" description="RING-type" evidence="11">
    <location>
        <begin position="17"/>
        <end position="55"/>
    </location>
</feature>
<dbReference type="PROSITE" id="PS50089">
    <property type="entry name" value="ZF_RING_2"/>
    <property type="match status" value="1"/>
</dbReference>
<sequence>MMADLSHLEKMGRELKCPICLSLLKSAVSLGCNHVFCNACITELMKSASDCPVCKTQFRRREVRAAPHMDNLVTVFKSMEAAVGVNILTTQIGPSTKNPGDIEKNSDAEEATLEHKGRSRKKRPSGKKSQKSEKADAMSADSCQIAKPSFPAKKRIHVTPYPVAETPQSPIKVSKLASKGNELETTKLPNECKMIALDEQGDTSLSPFFWLREDDEDENGKASGEPSGQPTAYASQSNVAPCFSDIKDSEDDTSPIKLAPTSQFNAEEAFDSEMFEWTQRACSPELCSTPLKKQTAGRTKLDAFQEKDRLQQTQKMFNSKVNHDKPVECSKTDQETINDKKPRALLVKRGGTTNKKRLAKTTGKHPKKCSNIEHEAEILIDSAEEAKDSSKKDEDAEQREIPNCERRIKKRGKKSTKTCPNKNISDVAEAPLEVHAKSTERIQNEDADFMEILLPVLKSNTAEKIVELNMQEKTKKTRNQATLPNKKRMKLSMDNDTTKTPGEVPGNANDEANTHIQENQKTVNNQVFPSKHSENDEVVGNGSHRSRLEIQNKAVGESKGKRKRKIQAVKFAMDNNNSKVHVVLPENNGGKRNQSNGLAEKTLSSGKQISSNNGDILRKCGNLQIVCAFCQNSNNTEESGEMVHYFNGKPVAVDYNEGVNVIHSHKHCTEWAPDVYFEDDLAVNLAAELSRSKRIKCCCCGIKGAALGCYEKSCRKSFHFTCAKLIRECRWDNDNFVMLCPLHSSSKLPSESSKTLEQKRKKRTANIELKASNRKNNYDKIQNWIWPSGSPCKWVLCCSALTATEKDIISEFTTLTGVAISKAWSPAVTHVIASTDENGACKRTLKFLMGILEGKWILGIEWIKACLKAMKPVEEEKYEIAVDVHGIRGGPRLGRLRLIHKEPKLFDNFRFYLVGDFAASYKGYIQDLVAAAGGTVLHRKPLTMDQEKLFHNNTSLLETLVVYSVEMPGKQNRRAAGVSTRRVEAQALADVCGAKVAASSWIIDSIAASKLQPIN</sequence>
<dbReference type="GO" id="GO:0000724">
    <property type="term" value="P:double-strand break repair via homologous recombination"/>
    <property type="evidence" value="ECO:0007669"/>
    <property type="project" value="EnsemblPlants"/>
</dbReference>
<dbReference type="InterPro" id="IPR001357">
    <property type="entry name" value="BRCT_dom"/>
</dbReference>
<dbReference type="GO" id="GO:0004842">
    <property type="term" value="F:ubiquitin-protein transferase activity"/>
    <property type="evidence" value="ECO:0007669"/>
    <property type="project" value="EnsemblPlants"/>
</dbReference>
<dbReference type="InterPro" id="IPR031099">
    <property type="entry name" value="BRCA1-associated"/>
</dbReference>
<dbReference type="InterPro" id="IPR013083">
    <property type="entry name" value="Znf_RING/FYVE/PHD"/>
</dbReference>
<dbReference type="InterPro" id="IPR034732">
    <property type="entry name" value="EPHD"/>
</dbReference>
<dbReference type="Gramene" id="ONK65178">
    <property type="protein sequence ID" value="ONK65178"/>
    <property type="gene ID" value="A4U43_C07F34490"/>
</dbReference>
<evidence type="ECO:0000313" key="15">
    <source>
        <dbReference type="Proteomes" id="UP000243459"/>
    </source>
</evidence>
<dbReference type="OrthoDB" id="2384350at2759"/>
<dbReference type="PANTHER" id="PTHR13763">
    <property type="entry name" value="BREAST CANCER TYPE 1 SUSCEPTIBILITY PROTEIN BRCA1"/>
    <property type="match status" value="1"/>
</dbReference>
<protein>
    <recommendedName>
        <fullName evidence="16">RING-type E3 ubiquitin transferase BRCA1</fullName>
    </recommendedName>
</protein>
<organism evidence="14 15">
    <name type="scientific">Asparagus officinalis</name>
    <name type="common">Garden asparagus</name>
    <dbReference type="NCBI Taxonomy" id="4686"/>
    <lineage>
        <taxon>Eukaryota</taxon>
        <taxon>Viridiplantae</taxon>
        <taxon>Streptophyta</taxon>
        <taxon>Embryophyta</taxon>
        <taxon>Tracheophyta</taxon>
        <taxon>Spermatophyta</taxon>
        <taxon>Magnoliopsida</taxon>
        <taxon>Liliopsida</taxon>
        <taxon>Asparagales</taxon>
        <taxon>Asparagaceae</taxon>
        <taxon>Asparagoideae</taxon>
        <taxon>Asparagus</taxon>
    </lineage>
</organism>
<comment type="subcellular location">
    <subcellularLocation>
        <location evidence="1">Nucleus</location>
    </subcellularLocation>
</comment>
<accession>A0A5P1EGZ9</accession>
<feature type="compositionally biased region" description="Polar residues" evidence="10">
    <location>
        <begin position="590"/>
        <end position="606"/>
    </location>
</feature>
<dbReference type="GO" id="GO:0071480">
    <property type="term" value="P:cellular response to gamma radiation"/>
    <property type="evidence" value="ECO:0007669"/>
    <property type="project" value="EnsemblPlants"/>
</dbReference>
<feature type="region of interest" description="Disordered" evidence="10">
    <location>
        <begin position="521"/>
        <end position="563"/>
    </location>
</feature>
<dbReference type="FunFam" id="3.30.40.10:FF:000352">
    <property type="entry name" value="Breast cancer associated RING 1"/>
    <property type="match status" value="1"/>
</dbReference>
<evidence type="ECO:0000256" key="5">
    <source>
        <dbReference type="ARBA" id="ARBA00022771"/>
    </source>
</evidence>
<evidence type="ECO:0000256" key="8">
    <source>
        <dbReference type="ARBA" id="ARBA00023242"/>
    </source>
</evidence>
<evidence type="ECO:0000256" key="1">
    <source>
        <dbReference type="ARBA" id="ARBA00004123"/>
    </source>
</evidence>